<keyword evidence="11" id="KW-1185">Reference proteome</keyword>
<dbReference type="Pfam" id="PF06331">
    <property type="entry name" value="Tfb5"/>
    <property type="match status" value="1"/>
</dbReference>
<dbReference type="SMART" id="SM01395">
    <property type="entry name" value="Tbf5"/>
    <property type="match status" value="1"/>
</dbReference>
<dbReference type="Proteomes" id="UP001515480">
    <property type="component" value="Unassembled WGS sequence"/>
</dbReference>
<dbReference type="SUPFAM" id="SSF142897">
    <property type="entry name" value="TFB5-like"/>
    <property type="match status" value="1"/>
</dbReference>
<comment type="similarity">
    <text evidence="2 8">Belongs to the TFB5 family.</text>
</comment>
<feature type="compositionally biased region" description="Basic and acidic residues" evidence="9">
    <location>
        <begin position="70"/>
        <end position="93"/>
    </location>
</feature>
<dbReference type="EMBL" id="JBGBPQ010000005">
    <property type="protein sequence ID" value="KAL1524299.1"/>
    <property type="molecule type" value="Genomic_DNA"/>
</dbReference>
<keyword evidence="5 8" id="KW-0804">Transcription</keyword>
<evidence type="ECO:0000256" key="8">
    <source>
        <dbReference type="RuleBase" id="RU368032"/>
    </source>
</evidence>
<evidence type="ECO:0000256" key="1">
    <source>
        <dbReference type="ARBA" id="ARBA00004123"/>
    </source>
</evidence>
<dbReference type="AlphaFoldDB" id="A0AB34JRS9"/>
<keyword evidence="7 8" id="KW-0539">Nucleus</keyword>
<evidence type="ECO:0000256" key="2">
    <source>
        <dbReference type="ARBA" id="ARBA00007470"/>
    </source>
</evidence>
<protein>
    <recommendedName>
        <fullName evidence="8">General transcription and DNA repair factor IIH subunit TFB5</fullName>
    </recommendedName>
</protein>
<dbReference type="InterPro" id="IPR035935">
    <property type="entry name" value="TFB5-like_sf"/>
</dbReference>
<dbReference type="GO" id="GO:0006367">
    <property type="term" value="P:transcription initiation at RNA polymerase II promoter"/>
    <property type="evidence" value="ECO:0007669"/>
    <property type="project" value="UniProtKB-UniRule"/>
</dbReference>
<evidence type="ECO:0000256" key="6">
    <source>
        <dbReference type="ARBA" id="ARBA00023204"/>
    </source>
</evidence>
<evidence type="ECO:0000256" key="5">
    <source>
        <dbReference type="ARBA" id="ARBA00023163"/>
    </source>
</evidence>
<gene>
    <name evidence="10" type="ORF">AB1Y20_019202</name>
</gene>
<sequence length="93" mass="10082">MPQATAGTLLTCDAAMKQFVLHLDDQRRSAGEPSFILKDPGDAVHLLVKPDSVTFIREQMAELQNSNAFSRDEAMPEKGAAEKKGRPKKGGDA</sequence>
<dbReference type="GO" id="GO:0006294">
    <property type="term" value="P:nucleotide-excision repair, preincision complex assembly"/>
    <property type="evidence" value="ECO:0007669"/>
    <property type="project" value="TreeGrafter"/>
</dbReference>
<keyword evidence="4 8" id="KW-0805">Transcription regulation</keyword>
<proteinExistence type="inferred from homology"/>
<comment type="caution">
    <text evidence="10">The sequence shown here is derived from an EMBL/GenBank/DDBJ whole genome shotgun (WGS) entry which is preliminary data.</text>
</comment>
<dbReference type="PANTHER" id="PTHR28580:SF1">
    <property type="entry name" value="GENERAL TRANSCRIPTION FACTOR IIH SUBUNIT 5"/>
    <property type="match status" value="1"/>
</dbReference>
<comment type="subunit">
    <text evidence="8">Component of the 7-subunit TFIIH core complex.</text>
</comment>
<feature type="region of interest" description="Disordered" evidence="9">
    <location>
        <begin position="66"/>
        <end position="93"/>
    </location>
</feature>
<dbReference type="Gene3D" id="3.30.70.1220">
    <property type="entry name" value="TFB5-like"/>
    <property type="match status" value="1"/>
</dbReference>
<evidence type="ECO:0000256" key="4">
    <source>
        <dbReference type="ARBA" id="ARBA00023015"/>
    </source>
</evidence>
<accession>A0AB34JRS9</accession>
<keyword evidence="6 8" id="KW-0234">DNA repair</keyword>
<evidence type="ECO:0000256" key="7">
    <source>
        <dbReference type="ARBA" id="ARBA00023242"/>
    </source>
</evidence>
<name>A0AB34JRS9_PRYPA</name>
<evidence type="ECO:0000256" key="9">
    <source>
        <dbReference type="SAM" id="MobiDB-lite"/>
    </source>
</evidence>
<dbReference type="InterPro" id="IPR009400">
    <property type="entry name" value="TFIIH_TTDA/Tfb5"/>
</dbReference>
<organism evidence="10 11">
    <name type="scientific">Prymnesium parvum</name>
    <name type="common">Toxic golden alga</name>
    <dbReference type="NCBI Taxonomy" id="97485"/>
    <lineage>
        <taxon>Eukaryota</taxon>
        <taxon>Haptista</taxon>
        <taxon>Haptophyta</taxon>
        <taxon>Prymnesiophyceae</taxon>
        <taxon>Prymnesiales</taxon>
        <taxon>Prymnesiaceae</taxon>
        <taxon>Prymnesium</taxon>
    </lineage>
</organism>
<reference evidence="10 11" key="1">
    <citation type="journal article" date="2024" name="Science">
        <title>Giant polyketide synthase enzymes in the biosynthesis of giant marine polyether toxins.</title>
        <authorList>
            <person name="Fallon T.R."/>
            <person name="Shende V.V."/>
            <person name="Wierzbicki I.H."/>
            <person name="Pendleton A.L."/>
            <person name="Watervoot N.F."/>
            <person name="Auber R.P."/>
            <person name="Gonzalez D.J."/>
            <person name="Wisecaver J.H."/>
            <person name="Moore B.S."/>
        </authorList>
    </citation>
    <scope>NUCLEOTIDE SEQUENCE [LARGE SCALE GENOMIC DNA]</scope>
    <source>
        <strain evidence="10 11">12B1</strain>
    </source>
</reference>
<keyword evidence="3 8" id="KW-0227">DNA damage</keyword>
<dbReference type="GO" id="GO:0005675">
    <property type="term" value="C:transcription factor TFIIH holo complex"/>
    <property type="evidence" value="ECO:0007669"/>
    <property type="project" value="TreeGrafter"/>
</dbReference>
<evidence type="ECO:0000256" key="3">
    <source>
        <dbReference type="ARBA" id="ARBA00022763"/>
    </source>
</evidence>
<evidence type="ECO:0000313" key="11">
    <source>
        <dbReference type="Proteomes" id="UP001515480"/>
    </source>
</evidence>
<evidence type="ECO:0000313" key="10">
    <source>
        <dbReference type="EMBL" id="KAL1524299.1"/>
    </source>
</evidence>
<dbReference type="GO" id="GO:0000439">
    <property type="term" value="C:transcription factor TFIIH core complex"/>
    <property type="evidence" value="ECO:0007669"/>
    <property type="project" value="UniProtKB-UniRule"/>
</dbReference>
<comment type="subcellular location">
    <subcellularLocation>
        <location evidence="1 8">Nucleus</location>
    </subcellularLocation>
</comment>
<dbReference type="PANTHER" id="PTHR28580">
    <property type="entry name" value="GENERAL TRANSCRIPTION FACTOR IIH SUBUNIT 5"/>
    <property type="match status" value="1"/>
</dbReference>
<comment type="function">
    <text evidence="8">In NER, TFIIH acts by opening DNA around the lesion to allow the excision of the damaged oligonucleotide and its replacement by a new DNA fragment. In transcription, TFIIH has an essential role in transcription initiation. When the pre-initiation complex (PIC) has been established, TFIIH is required for promoter opening and promoter escape.</text>
</comment>